<evidence type="ECO:0000259" key="10">
    <source>
        <dbReference type="PROSITE" id="PS00036"/>
    </source>
</evidence>
<dbReference type="STRING" id="264951.A0A443HLF0"/>
<evidence type="ECO:0000256" key="7">
    <source>
        <dbReference type="ARBA" id="ARBA00023242"/>
    </source>
</evidence>
<feature type="compositionally biased region" description="Polar residues" evidence="9">
    <location>
        <begin position="114"/>
        <end position="130"/>
    </location>
</feature>
<sequence length="618" mass="67930">MNERRPKEESECLKFFERREKKKSHALGQDQCGRGKGSTGPHKQDGGERIGQGSRMDRELTSVGVDTRRMWIDSWNCDAYAPASRRIERSSSQTDTSYLTSTPGTRVQQGGWLSANQSPGGANEHLTASPSWRPRLARADSLVYLPETDTIAPPRTTFESLLPTTTPSESPVPGSLNFSIAPRSSSSLSTSTIPFDFQSFTTDNSLQTWLPTPPPPQPQAHPNSNSNNSSNNNNNRLPEDFVLYPPVPASRPPARLSDARAPAPSNTALKASPFNVPLVPSSRRLSLNLHQQQQPLSGSPVQVPRVSRLITQSPGFTTSNSYRFSPSSRKHPLHRRFYAASVPSNSPQPTRPPVPLFYSTRNPSSNQKPQSQHRRVMSASNIAQDLPELFDLSTNTFGTEFESGPESTMFSPQQFINGGFVVGNDPLGCQPTGTVSPKDLMMDASAPPSTSFTDMSTPSFESPGYFSHDTSPMFPADPELAPGHEEWESLFPSNDGFAALDELSIPVALPSKPAPPAEPMIRKSSSPGQSPAPRTPSTKHSTTAGIRKREKPLPALKYDTNDPVAVKRARNTEAARKSRARKLERQEEMERRIAELEKSLEEAHQREEYWKALAQAAQ</sequence>
<keyword evidence="12" id="KW-1185">Reference proteome</keyword>
<dbReference type="GO" id="GO:0005634">
    <property type="term" value="C:nucleus"/>
    <property type="evidence" value="ECO:0007669"/>
    <property type="project" value="UniProtKB-SubCell"/>
</dbReference>
<feature type="compositionally biased region" description="Polar residues" evidence="9">
    <location>
        <begin position="90"/>
        <end position="108"/>
    </location>
</feature>
<keyword evidence="4" id="KW-0238">DNA-binding</keyword>
<comment type="subcellular location">
    <subcellularLocation>
        <location evidence="1">Nucleus</location>
    </subcellularLocation>
</comment>
<dbReference type="Gene3D" id="3.30.160.60">
    <property type="entry name" value="Classic Zinc Finger"/>
    <property type="match status" value="1"/>
</dbReference>
<dbReference type="RefSeq" id="XP_028482267.1">
    <property type="nucleotide sequence ID" value="XM_028629194.1"/>
</dbReference>
<dbReference type="GO" id="GO:0008652">
    <property type="term" value="P:amino acid biosynthetic process"/>
    <property type="evidence" value="ECO:0007669"/>
    <property type="project" value="UniProtKB-KW"/>
</dbReference>
<dbReference type="VEuPathDB" id="FungiDB:C8Q69DRAFT_447301"/>
<proteinExistence type="inferred from homology"/>
<dbReference type="GO" id="GO:0003677">
    <property type="term" value="F:DNA binding"/>
    <property type="evidence" value="ECO:0007669"/>
    <property type="project" value="UniProtKB-KW"/>
</dbReference>
<keyword evidence="5" id="KW-0010">Activator</keyword>
<keyword evidence="6" id="KW-0804">Transcription</keyword>
<evidence type="ECO:0000256" key="5">
    <source>
        <dbReference type="ARBA" id="ARBA00023159"/>
    </source>
</evidence>
<evidence type="ECO:0000256" key="8">
    <source>
        <dbReference type="ARBA" id="ARBA00061302"/>
    </source>
</evidence>
<evidence type="ECO:0000256" key="3">
    <source>
        <dbReference type="ARBA" id="ARBA00023015"/>
    </source>
</evidence>
<keyword evidence="7" id="KW-0539">Nucleus</keyword>
<dbReference type="Proteomes" id="UP000283841">
    <property type="component" value="Unassembled WGS sequence"/>
</dbReference>
<organism evidence="11 12">
    <name type="scientific">Byssochlamys spectabilis</name>
    <name type="common">Paecilomyces variotii</name>
    <dbReference type="NCBI Taxonomy" id="264951"/>
    <lineage>
        <taxon>Eukaryota</taxon>
        <taxon>Fungi</taxon>
        <taxon>Dikarya</taxon>
        <taxon>Ascomycota</taxon>
        <taxon>Pezizomycotina</taxon>
        <taxon>Eurotiomycetes</taxon>
        <taxon>Eurotiomycetidae</taxon>
        <taxon>Eurotiales</taxon>
        <taxon>Thermoascaceae</taxon>
        <taxon>Paecilomyces</taxon>
    </lineage>
</organism>
<evidence type="ECO:0000256" key="4">
    <source>
        <dbReference type="ARBA" id="ARBA00023125"/>
    </source>
</evidence>
<name>A0A443HLF0_BYSSP</name>
<keyword evidence="3" id="KW-0805">Transcription regulation</keyword>
<protein>
    <recommendedName>
        <fullName evidence="10">BZIP domain-containing protein</fullName>
    </recommendedName>
</protein>
<accession>A0A443HLF0</accession>
<feature type="region of interest" description="Disordered" evidence="9">
    <location>
        <begin position="204"/>
        <end position="275"/>
    </location>
</feature>
<dbReference type="GO" id="GO:0003700">
    <property type="term" value="F:DNA-binding transcription factor activity"/>
    <property type="evidence" value="ECO:0007669"/>
    <property type="project" value="InterPro"/>
</dbReference>
<feature type="compositionally biased region" description="Low complexity" evidence="9">
    <location>
        <begin position="223"/>
        <end position="235"/>
    </location>
</feature>
<comment type="caution">
    <text evidence="11">The sequence shown here is derived from an EMBL/GenBank/DDBJ whole genome shotgun (WGS) entry which is preliminary data.</text>
</comment>
<feature type="region of interest" description="Disordered" evidence="9">
    <location>
        <begin position="19"/>
        <end position="59"/>
    </location>
</feature>
<evidence type="ECO:0000256" key="2">
    <source>
        <dbReference type="ARBA" id="ARBA00022605"/>
    </source>
</evidence>
<evidence type="ECO:0000313" key="12">
    <source>
        <dbReference type="Proteomes" id="UP000283841"/>
    </source>
</evidence>
<dbReference type="SUPFAM" id="SSF57959">
    <property type="entry name" value="Leucine zipper domain"/>
    <property type="match status" value="1"/>
</dbReference>
<evidence type="ECO:0000256" key="6">
    <source>
        <dbReference type="ARBA" id="ARBA00023163"/>
    </source>
</evidence>
<evidence type="ECO:0000256" key="9">
    <source>
        <dbReference type="SAM" id="MobiDB-lite"/>
    </source>
</evidence>
<feature type="region of interest" description="Disordered" evidence="9">
    <location>
        <begin position="154"/>
        <end position="183"/>
    </location>
</feature>
<dbReference type="InterPro" id="IPR046347">
    <property type="entry name" value="bZIP_sf"/>
</dbReference>
<comment type="similarity">
    <text evidence="8">Belongs to the bZIP family. GCN4 subfamily.</text>
</comment>
<feature type="compositionally biased region" description="Basic and acidic residues" evidence="9">
    <location>
        <begin position="570"/>
        <end position="588"/>
    </location>
</feature>
<gene>
    <name evidence="11" type="ORF">C8Q69DRAFT_447301</name>
</gene>
<feature type="region of interest" description="Disordered" evidence="9">
    <location>
        <begin position="508"/>
        <end position="588"/>
    </location>
</feature>
<dbReference type="GeneID" id="39598471"/>
<keyword evidence="2" id="KW-0028">Amino-acid biosynthesis</keyword>
<dbReference type="CDD" id="cd12193">
    <property type="entry name" value="bZIP_GCN4"/>
    <property type="match status" value="1"/>
</dbReference>
<dbReference type="FunFam" id="3.30.160.60:FF:001491">
    <property type="entry name" value="Cross-pathway control protein A"/>
    <property type="match status" value="1"/>
</dbReference>
<feature type="compositionally biased region" description="Polar residues" evidence="9">
    <location>
        <begin position="535"/>
        <end position="544"/>
    </location>
</feature>
<feature type="domain" description="BZIP" evidence="10">
    <location>
        <begin position="567"/>
        <end position="581"/>
    </location>
</feature>
<dbReference type="EMBL" id="RCNU01000012">
    <property type="protein sequence ID" value="RWQ92622.1"/>
    <property type="molecule type" value="Genomic_DNA"/>
</dbReference>
<dbReference type="AlphaFoldDB" id="A0A443HLF0"/>
<dbReference type="InterPro" id="IPR004827">
    <property type="entry name" value="bZIP"/>
</dbReference>
<dbReference type="Pfam" id="PF07716">
    <property type="entry name" value="bZIP_2"/>
    <property type="match status" value="1"/>
</dbReference>
<dbReference type="PROSITE" id="PS00036">
    <property type="entry name" value="BZIP_BASIC"/>
    <property type="match status" value="1"/>
</dbReference>
<feature type="compositionally biased region" description="Polar residues" evidence="9">
    <location>
        <begin position="157"/>
        <end position="169"/>
    </location>
</feature>
<evidence type="ECO:0000256" key="1">
    <source>
        <dbReference type="ARBA" id="ARBA00004123"/>
    </source>
</evidence>
<feature type="region of interest" description="Disordered" evidence="9">
    <location>
        <begin position="85"/>
        <end position="132"/>
    </location>
</feature>
<reference evidence="11 12" key="1">
    <citation type="journal article" date="2018" name="Front. Microbiol.">
        <title>Genomic and genetic insights into a cosmopolitan fungus, Paecilomyces variotii (Eurotiales).</title>
        <authorList>
            <person name="Urquhart A.S."/>
            <person name="Mondo S.J."/>
            <person name="Makela M.R."/>
            <person name="Hane J.K."/>
            <person name="Wiebenga A."/>
            <person name="He G."/>
            <person name="Mihaltcheva S."/>
            <person name="Pangilinan J."/>
            <person name="Lipzen A."/>
            <person name="Barry K."/>
            <person name="de Vries R.P."/>
            <person name="Grigoriev I.V."/>
            <person name="Idnurm A."/>
        </authorList>
    </citation>
    <scope>NUCLEOTIDE SEQUENCE [LARGE SCALE GENOMIC DNA]</scope>
    <source>
        <strain evidence="11 12">CBS 101075</strain>
    </source>
</reference>
<evidence type="ECO:0000313" key="11">
    <source>
        <dbReference type="EMBL" id="RWQ92622.1"/>
    </source>
</evidence>